<reference evidence="2" key="3">
    <citation type="submission" date="2022-06" db="UniProtKB">
        <authorList>
            <consortium name="EnsemblPlants"/>
        </authorList>
    </citation>
    <scope>IDENTIFICATION</scope>
</reference>
<dbReference type="EnsemblPlants" id="TuG1812G0200002936.01.T01">
    <property type="protein sequence ID" value="TuG1812G0200002936.01.T01.cds353070"/>
    <property type="gene ID" value="TuG1812G0200002936.01"/>
</dbReference>
<name>A0A8R7PF51_TRIUA</name>
<feature type="compositionally biased region" description="Polar residues" evidence="1">
    <location>
        <begin position="1"/>
        <end position="20"/>
    </location>
</feature>
<reference evidence="3" key="1">
    <citation type="journal article" date="2013" name="Nature">
        <title>Draft genome of the wheat A-genome progenitor Triticum urartu.</title>
        <authorList>
            <person name="Ling H.Q."/>
            <person name="Zhao S."/>
            <person name="Liu D."/>
            <person name="Wang J."/>
            <person name="Sun H."/>
            <person name="Zhang C."/>
            <person name="Fan H."/>
            <person name="Li D."/>
            <person name="Dong L."/>
            <person name="Tao Y."/>
            <person name="Gao C."/>
            <person name="Wu H."/>
            <person name="Li Y."/>
            <person name="Cui Y."/>
            <person name="Guo X."/>
            <person name="Zheng S."/>
            <person name="Wang B."/>
            <person name="Yu K."/>
            <person name="Liang Q."/>
            <person name="Yang W."/>
            <person name="Lou X."/>
            <person name="Chen J."/>
            <person name="Feng M."/>
            <person name="Jian J."/>
            <person name="Zhang X."/>
            <person name="Luo G."/>
            <person name="Jiang Y."/>
            <person name="Liu J."/>
            <person name="Wang Z."/>
            <person name="Sha Y."/>
            <person name="Zhang B."/>
            <person name="Wu H."/>
            <person name="Tang D."/>
            <person name="Shen Q."/>
            <person name="Xue P."/>
            <person name="Zou S."/>
            <person name="Wang X."/>
            <person name="Liu X."/>
            <person name="Wang F."/>
            <person name="Yang Y."/>
            <person name="An X."/>
            <person name="Dong Z."/>
            <person name="Zhang K."/>
            <person name="Zhang X."/>
            <person name="Luo M.C."/>
            <person name="Dvorak J."/>
            <person name="Tong Y."/>
            <person name="Wang J."/>
            <person name="Yang H."/>
            <person name="Li Z."/>
            <person name="Wang D."/>
            <person name="Zhang A."/>
            <person name="Wang J."/>
        </authorList>
    </citation>
    <scope>NUCLEOTIDE SEQUENCE</scope>
    <source>
        <strain evidence="3">cv. G1812</strain>
    </source>
</reference>
<keyword evidence="3" id="KW-1185">Reference proteome</keyword>
<dbReference type="Gramene" id="TuG1812G0200002936.01.T01">
    <property type="protein sequence ID" value="TuG1812G0200002936.01.T01.cds353070"/>
    <property type="gene ID" value="TuG1812G0200002936.01"/>
</dbReference>
<proteinExistence type="predicted"/>
<evidence type="ECO:0000256" key="1">
    <source>
        <dbReference type="SAM" id="MobiDB-lite"/>
    </source>
</evidence>
<sequence>MQATLSSENTDTTHGSNIEKSPQGKLGLGIKPCRARACTINKEACFLQESVFSFTILLMNFGIFTSNPKSERFCGIFGRDAEGIGGNERFVSPDKSGILGICGKPAAALPWDAPAAGCPGCCCSCCFIAARVTNISGVTFGGSLSGGMLASASGGILDSIAGVMVVERLASISGGTLASIPGGTLASTPGGTLAGRFTGMFSGRLAGRFPGMLSDMLAGTLAGMFPGRSPGGSGAGAPGWPCGLSAKRRTDVESCTLLMDKISRKVT</sequence>
<evidence type="ECO:0000313" key="2">
    <source>
        <dbReference type="EnsemblPlants" id="TuG1812G0200002936.01.T01.cds353070"/>
    </source>
</evidence>
<dbReference type="AlphaFoldDB" id="A0A8R7PF51"/>
<organism evidence="2 3">
    <name type="scientific">Triticum urartu</name>
    <name type="common">Red wild einkorn</name>
    <name type="synonym">Crithodium urartu</name>
    <dbReference type="NCBI Taxonomy" id="4572"/>
    <lineage>
        <taxon>Eukaryota</taxon>
        <taxon>Viridiplantae</taxon>
        <taxon>Streptophyta</taxon>
        <taxon>Embryophyta</taxon>
        <taxon>Tracheophyta</taxon>
        <taxon>Spermatophyta</taxon>
        <taxon>Magnoliopsida</taxon>
        <taxon>Liliopsida</taxon>
        <taxon>Poales</taxon>
        <taxon>Poaceae</taxon>
        <taxon>BOP clade</taxon>
        <taxon>Pooideae</taxon>
        <taxon>Triticodae</taxon>
        <taxon>Triticeae</taxon>
        <taxon>Triticinae</taxon>
        <taxon>Triticum</taxon>
    </lineage>
</organism>
<accession>A0A8R7PF51</accession>
<evidence type="ECO:0000313" key="3">
    <source>
        <dbReference type="Proteomes" id="UP000015106"/>
    </source>
</evidence>
<reference evidence="2" key="2">
    <citation type="submission" date="2018-03" db="EMBL/GenBank/DDBJ databases">
        <title>The Triticum urartu genome reveals the dynamic nature of wheat genome evolution.</title>
        <authorList>
            <person name="Ling H."/>
            <person name="Ma B."/>
            <person name="Shi X."/>
            <person name="Liu H."/>
            <person name="Dong L."/>
            <person name="Sun H."/>
            <person name="Cao Y."/>
            <person name="Gao Q."/>
            <person name="Zheng S."/>
            <person name="Li Y."/>
            <person name="Yu Y."/>
            <person name="Du H."/>
            <person name="Qi M."/>
            <person name="Li Y."/>
            <person name="Yu H."/>
            <person name="Cui Y."/>
            <person name="Wang N."/>
            <person name="Chen C."/>
            <person name="Wu H."/>
            <person name="Zhao Y."/>
            <person name="Zhang J."/>
            <person name="Li Y."/>
            <person name="Zhou W."/>
            <person name="Zhang B."/>
            <person name="Hu W."/>
            <person name="Eijk M."/>
            <person name="Tang J."/>
            <person name="Witsenboer H."/>
            <person name="Zhao S."/>
            <person name="Li Z."/>
            <person name="Zhang A."/>
            <person name="Wang D."/>
            <person name="Liang C."/>
        </authorList>
    </citation>
    <scope>NUCLEOTIDE SEQUENCE [LARGE SCALE GENOMIC DNA]</scope>
    <source>
        <strain evidence="2">cv. G1812</strain>
    </source>
</reference>
<dbReference type="Proteomes" id="UP000015106">
    <property type="component" value="Chromosome 2"/>
</dbReference>
<feature type="region of interest" description="Disordered" evidence="1">
    <location>
        <begin position="1"/>
        <end position="23"/>
    </location>
</feature>
<protein>
    <submittedName>
        <fullName evidence="2">Uncharacterized protein</fullName>
    </submittedName>
</protein>